<keyword evidence="1" id="KW-0812">Transmembrane</keyword>
<proteinExistence type="predicted"/>
<keyword evidence="1" id="KW-0472">Membrane</keyword>
<name>A0A0F9GRG3_9ZZZZ</name>
<evidence type="ECO:0000256" key="1">
    <source>
        <dbReference type="SAM" id="Phobius"/>
    </source>
</evidence>
<gene>
    <name evidence="2" type="ORF">LCGC14_1795100</name>
</gene>
<protein>
    <submittedName>
        <fullName evidence="2">Uncharacterized protein</fullName>
    </submittedName>
</protein>
<comment type="caution">
    <text evidence="2">The sequence shown here is derived from an EMBL/GenBank/DDBJ whole genome shotgun (WGS) entry which is preliminary data.</text>
</comment>
<sequence length="48" mass="5004">MGKYSKVIAAVIGLAVTLAAVYGLDLEPYVATLTSVVTAAAVWFFPNT</sequence>
<dbReference type="EMBL" id="LAZR01017213">
    <property type="protein sequence ID" value="KKM01370.1"/>
    <property type="molecule type" value="Genomic_DNA"/>
</dbReference>
<evidence type="ECO:0000313" key="2">
    <source>
        <dbReference type="EMBL" id="KKM01370.1"/>
    </source>
</evidence>
<keyword evidence="1" id="KW-1133">Transmembrane helix</keyword>
<accession>A0A0F9GRG3</accession>
<reference evidence="2" key="1">
    <citation type="journal article" date="2015" name="Nature">
        <title>Complex archaea that bridge the gap between prokaryotes and eukaryotes.</title>
        <authorList>
            <person name="Spang A."/>
            <person name="Saw J.H."/>
            <person name="Jorgensen S.L."/>
            <person name="Zaremba-Niedzwiedzka K."/>
            <person name="Martijn J."/>
            <person name="Lind A.E."/>
            <person name="van Eijk R."/>
            <person name="Schleper C."/>
            <person name="Guy L."/>
            <person name="Ettema T.J."/>
        </authorList>
    </citation>
    <scope>NUCLEOTIDE SEQUENCE</scope>
</reference>
<organism evidence="2">
    <name type="scientific">marine sediment metagenome</name>
    <dbReference type="NCBI Taxonomy" id="412755"/>
    <lineage>
        <taxon>unclassified sequences</taxon>
        <taxon>metagenomes</taxon>
        <taxon>ecological metagenomes</taxon>
    </lineage>
</organism>
<dbReference type="AlphaFoldDB" id="A0A0F9GRG3"/>
<feature type="transmembrane region" description="Helical" evidence="1">
    <location>
        <begin position="29"/>
        <end position="46"/>
    </location>
</feature>